<reference evidence="1 2" key="1">
    <citation type="journal article" date="2015" name="Nat. Commun.">
        <title>Lucilia cuprina genome unlocks parasitic fly biology to underpin future interventions.</title>
        <authorList>
            <person name="Anstead C.A."/>
            <person name="Korhonen P.K."/>
            <person name="Young N.D."/>
            <person name="Hall R.S."/>
            <person name="Jex A.R."/>
            <person name="Murali S.C."/>
            <person name="Hughes D.S."/>
            <person name="Lee S.F."/>
            <person name="Perry T."/>
            <person name="Stroehlein A.J."/>
            <person name="Ansell B.R."/>
            <person name="Breugelmans B."/>
            <person name="Hofmann A."/>
            <person name="Qu J."/>
            <person name="Dugan S."/>
            <person name="Lee S.L."/>
            <person name="Chao H."/>
            <person name="Dinh H."/>
            <person name="Han Y."/>
            <person name="Doddapaneni H.V."/>
            <person name="Worley K.C."/>
            <person name="Muzny D.M."/>
            <person name="Ioannidis P."/>
            <person name="Waterhouse R.M."/>
            <person name="Zdobnov E.M."/>
            <person name="James P.J."/>
            <person name="Bagnall N.H."/>
            <person name="Kotze A.C."/>
            <person name="Gibbs R.A."/>
            <person name="Richards S."/>
            <person name="Batterham P."/>
            <person name="Gasser R.B."/>
        </authorList>
    </citation>
    <scope>NUCLEOTIDE SEQUENCE [LARGE SCALE GENOMIC DNA]</scope>
    <source>
        <strain evidence="1 2">LS</strain>
        <tissue evidence="1">Full body</tissue>
    </source>
</reference>
<evidence type="ECO:0000313" key="2">
    <source>
        <dbReference type="Proteomes" id="UP000037069"/>
    </source>
</evidence>
<protein>
    <submittedName>
        <fullName evidence="1">Uncharacterized protein</fullName>
    </submittedName>
</protein>
<gene>
    <name evidence="1" type="ORF">FF38_13654</name>
</gene>
<sequence>MEAFEVIMDTYHKGLKSRSFHMTYCNIFRSFHEVERSTEASVTIINQTNFKGFISETSNELVECLDKVRCSPLNVPFIVEFMRLVKLNGNVYVIYDNSHVPREPDKLVLRVTSCPQNFFIADRLVAAPSSTMVKTQMRGCNGSDISKLPTRYVFMTTLVMSSSMKLSSVAASRSSSSLKHQQQTFNNSYMQQQHQHQ</sequence>
<organism evidence="1 2">
    <name type="scientific">Lucilia cuprina</name>
    <name type="common">Green bottle fly</name>
    <name type="synonym">Australian sheep blowfly</name>
    <dbReference type="NCBI Taxonomy" id="7375"/>
    <lineage>
        <taxon>Eukaryota</taxon>
        <taxon>Metazoa</taxon>
        <taxon>Ecdysozoa</taxon>
        <taxon>Arthropoda</taxon>
        <taxon>Hexapoda</taxon>
        <taxon>Insecta</taxon>
        <taxon>Pterygota</taxon>
        <taxon>Neoptera</taxon>
        <taxon>Endopterygota</taxon>
        <taxon>Diptera</taxon>
        <taxon>Brachycera</taxon>
        <taxon>Muscomorpha</taxon>
        <taxon>Oestroidea</taxon>
        <taxon>Calliphoridae</taxon>
        <taxon>Luciliinae</taxon>
        <taxon>Lucilia</taxon>
    </lineage>
</organism>
<proteinExistence type="predicted"/>
<evidence type="ECO:0000313" key="1">
    <source>
        <dbReference type="EMBL" id="KNC21511.1"/>
    </source>
</evidence>
<dbReference type="Proteomes" id="UP000037069">
    <property type="component" value="Unassembled WGS sequence"/>
</dbReference>
<accession>A0A0L0BNB2</accession>
<dbReference type="EMBL" id="JRES01001611">
    <property type="protein sequence ID" value="KNC21511.1"/>
    <property type="molecule type" value="Genomic_DNA"/>
</dbReference>
<dbReference type="AlphaFoldDB" id="A0A0L0BNB2"/>
<name>A0A0L0BNB2_LUCCU</name>
<comment type="caution">
    <text evidence="1">The sequence shown here is derived from an EMBL/GenBank/DDBJ whole genome shotgun (WGS) entry which is preliminary data.</text>
</comment>
<keyword evidence="2" id="KW-1185">Reference proteome</keyword>